<evidence type="ECO:0000259" key="1">
    <source>
        <dbReference type="PROSITE" id="PS51841"/>
    </source>
</evidence>
<dbReference type="InterPro" id="IPR001322">
    <property type="entry name" value="Lamin_tail_dom"/>
</dbReference>
<dbReference type="EMBL" id="JAMXLR010000026">
    <property type="protein sequence ID" value="MCO6043682.1"/>
    <property type="molecule type" value="Genomic_DNA"/>
</dbReference>
<feature type="domain" description="LTD" evidence="1">
    <location>
        <begin position="1001"/>
        <end position="1159"/>
    </location>
</feature>
<dbReference type="Pfam" id="PF08757">
    <property type="entry name" value="CotH"/>
    <property type="match status" value="1"/>
</dbReference>
<dbReference type="PROSITE" id="PS51841">
    <property type="entry name" value="LTD"/>
    <property type="match status" value="2"/>
</dbReference>
<feature type="domain" description="LTD" evidence="1">
    <location>
        <begin position="43"/>
        <end position="154"/>
    </location>
</feature>
<sequence length="1345" mass="145198">MKRTVSRAIGGARSLGFEALEPRRLLAVVISELGGGDSDFLATRIRESASEPFGEAEITPDWIELANSSPAAIDLSGYHLTDDATDPFKWEIPSGTTLAGNGHIVFFASGEDVTDVSLDLAGFLHTSFSLDNGGEYLSLTDTQGQVVFEYAPKFSPLEKGYTLGLNAGGSTVYFANATPGEANDDASAVSGFVEDTKFSIDRGFYDAPMVVEVTSNTPGATIVYTVDGSEPTLTNGTQVAAPSSVTTPLASVNLSTTTVLRARAYLSGYAETNVDTHTYLFLNDVLQQSATPRGFPTAWGAAPFADYEMDPEIVDDVSYTQYLINGLRELPTLSIAGDVDDLFGVSGIYSNPLNDTLEAPASAELIYGDGAVAFQVDAGLKLQGGASREPDKSPKHSLSLRFRNQYGPGMLDYPLFEDSTVSSYDSIQLRAMFNNSWIHWDNDQRPRSTMIRDQYMRDSLLAMGQVDAGQGNYVHLYLDGLYWGVYNMSERPEASHYAEYFGGSEDDYDALNGGTPVDGDLASFHSMQSTVASGDWSAIQQVLDVDNFIDFNIMQRFAGNSDLKSDGNWKAVGGGPDDAPWRFYAWDSERILEGVTSTYVGPAHDPAGIYDQLLGLDEFRLRFADRIQQHFFNEGALTPANNVARFQARVDELQNAIVAESARWGDYRRDGHQLNCGCDLYDRDDYWQPEVDRLLNDYLPFRTDIVLDYYQSIGLYPDVVAPEFSQHGGAISSGFQLQIDTPLSTVTTETSFIEELQGDVTVWVPTSAVHDTLVGGAREWTLPEFDDAAWIVGVGAVGYDTGSGYTSFWGVDLLDPSLGELGIDTDNNLTPDNSSVYTRYEFNVDSDFDTGSVEDLLLRIGYDDGFIAYLNGIEILRVNAPSSPAWNSIATESHEASSSINALTEFSVSQYRNELLSGETNVLAIHGLNRSTTSSDFLISPELVYTIESAVTPAPTYYTTNGADPRLEGGAINSSDANLYTGPLTINNTTTVKARSLVNGEWSALTDATFTVANDVSNIVITELHYHPLNPSLEDEDDQEFIELFNAGNSAVDLSGLQITQFASEPYVIAEGVTLEAGEYLIVARNAPVFNSVYTADINVLSEGYAGRNLSNGGETVALADALGVEFFSFTYDDHAPWPEASDGDGPSLEIIDPLGDPSDPSNWRASAIIGGSPGSAGLAMPLIAGDYDGSGTVDTDDYGVWRSYFGQSLYTAGAGPDGNSDGRVDLADYVIWRNNLGASIAQLNSPASIESSGEPSVAAGVTASDAAFAMYQSPEIATVEDQSAPQFATNVTRSPSATPESPLVSHGKARSFPSPVVGHHDSEQHNNAEIAANLAIQWRKLSLF</sequence>
<proteinExistence type="predicted"/>
<dbReference type="InterPro" id="IPR059177">
    <property type="entry name" value="GH29D-like_dom"/>
</dbReference>
<dbReference type="InterPro" id="IPR036415">
    <property type="entry name" value="Lamin_tail_dom_sf"/>
</dbReference>
<accession>A0A9X2F7B6</accession>
<gene>
    <name evidence="2" type="ORF">NG895_07165</name>
</gene>
<dbReference type="InterPro" id="IPR018247">
    <property type="entry name" value="EF_Hand_1_Ca_BS"/>
</dbReference>
<dbReference type="Proteomes" id="UP001155241">
    <property type="component" value="Unassembled WGS sequence"/>
</dbReference>
<evidence type="ECO:0000313" key="3">
    <source>
        <dbReference type="Proteomes" id="UP001155241"/>
    </source>
</evidence>
<dbReference type="GO" id="GO:0000272">
    <property type="term" value="P:polysaccharide catabolic process"/>
    <property type="evidence" value="ECO:0007669"/>
    <property type="project" value="InterPro"/>
</dbReference>
<dbReference type="PROSITE" id="PS00018">
    <property type="entry name" value="EF_HAND_1"/>
    <property type="match status" value="2"/>
</dbReference>
<dbReference type="InterPro" id="IPR036439">
    <property type="entry name" value="Dockerin_dom_sf"/>
</dbReference>
<name>A0A9X2F7B6_9BACT</name>
<dbReference type="Gene3D" id="2.60.40.1260">
    <property type="entry name" value="Lamin Tail domain"/>
    <property type="match status" value="2"/>
</dbReference>
<comment type="caution">
    <text evidence="2">The sequence shown here is derived from an EMBL/GenBank/DDBJ whole genome shotgun (WGS) entry which is preliminary data.</text>
</comment>
<dbReference type="InterPro" id="IPR014867">
    <property type="entry name" value="Spore_coat_CotH_CotH2/3/7"/>
</dbReference>
<protein>
    <submittedName>
        <fullName evidence="2">Lamin tail domain-containing protein</fullName>
    </submittedName>
</protein>
<evidence type="ECO:0000313" key="2">
    <source>
        <dbReference type="EMBL" id="MCO6043682.1"/>
    </source>
</evidence>
<dbReference type="Pfam" id="PF00932">
    <property type="entry name" value="LTD"/>
    <property type="match status" value="2"/>
</dbReference>
<dbReference type="Gene3D" id="2.60.120.260">
    <property type="entry name" value="Galactose-binding domain-like"/>
    <property type="match status" value="1"/>
</dbReference>
<dbReference type="Pfam" id="PF13290">
    <property type="entry name" value="CHB_HEX_C_1"/>
    <property type="match status" value="2"/>
</dbReference>
<dbReference type="SUPFAM" id="SSF74853">
    <property type="entry name" value="Lamin A/C globular tail domain"/>
    <property type="match status" value="2"/>
</dbReference>
<dbReference type="SUPFAM" id="SSF63446">
    <property type="entry name" value="Type I dockerin domain"/>
    <property type="match status" value="1"/>
</dbReference>
<keyword evidence="3" id="KW-1185">Reference proteome</keyword>
<dbReference type="Gene3D" id="1.10.1330.10">
    <property type="entry name" value="Dockerin domain"/>
    <property type="match status" value="1"/>
</dbReference>
<dbReference type="RefSeq" id="WP_252851788.1">
    <property type="nucleotide sequence ID" value="NZ_JAMXLR010000026.1"/>
</dbReference>
<organism evidence="2 3">
    <name type="scientific">Aeoliella straminimaris</name>
    <dbReference type="NCBI Taxonomy" id="2954799"/>
    <lineage>
        <taxon>Bacteria</taxon>
        <taxon>Pseudomonadati</taxon>
        <taxon>Planctomycetota</taxon>
        <taxon>Planctomycetia</taxon>
        <taxon>Pirellulales</taxon>
        <taxon>Lacipirellulaceae</taxon>
        <taxon>Aeoliella</taxon>
    </lineage>
</organism>
<reference evidence="2" key="1">
    <citation type="submission" date="2022-06" db="EMBL/GenBank/DDBJ databases">
        <title>Aeoliella straminimaris, a novel planctomycete from sediments.</title>
        <authorList>
            <person name="Vitorino I.R."/>
            <person name="Lage O.M."/>
        </authorList>
    </citation>
    <scope>NUCLEOTIDE SEQUENCE</scope>
    <source>
        <strain evidence="2">ICT_H6.2</strain>
    </source>
</reference>